<comment type="caution">
    <text evidence="5">The sequence shown here is derived from an EMBL/GenBank/DDBJ whole genome shotgun (WGS) entry which is preliminary data.</text>
</comment>
<organism evidence="5 6">
    <name type="scientific">Sphingomonas sanguinis</name>
    <dbReference type="NCBI Taxonomy" id="33051"/>
    <lineage>
        <taxon>Bacteria</taxon>
        <taxon>Pseudomonadati</taxon>
        <taxon>Pseudomonadota</taxon>
        <taxon>Alphaproteobacteria</taxon>
        <taxon>Sphingomonadales</taxon>
        <taxon>Sphingomonadaceae</taxon>
        <taxon>Sphingomonas</taxon>
    </lineage>
</organism>
<protein>
    <recommendedName>
        <fullName evidence="1">Cobaltochelatase subunit CobT</fullName>
        <ecNumber evidence="1">6.6.1.2</ecNumber>
    </recommendedName>
</protein>
<evidence type="ECO:0000256" key="1">
    <source>
        <dbReference type="NCBIfam" id="TIGR01651"/>
    </source>
</evidence>
<dbReference type="InterPro" id="IPR036465">
    <property type="entry name" value="vWFA_dom_sf"/>
</dbReference>
<dbReference type="PROSITE" id="PS50234">
    <property type="entry name" value="VWFA"/>
    <property type="match status" value="1"/>
</dbReference>
<dbReference type="NCBIfam" id="TIGR01651">
    <property type="entry name" value="CobT"/>
    <property type="match status" value="1"/>
</dbReference>
<dbReference type="Gene3D" id="3.40.50.410">
    <property type="entry name" value="von Willebrand factor, type A domain"/>
    <property type="match status" value="1"/>
</dbReference>
<keyword evidence="5" id="KW-0436">Ligase</keyword>
<evidence type="ECO:0000313" key="4">
    <source>
        <dbReference type="EMBL" id="NNG54231.1"/>
    </source>
</evidence>
<dbReference type="PANTHER" id="PTHR41248:SF1">
    <property type="entry name" value="NORD PROTEIN"/>
    <property type="match status" value="1"/>
</dbReference>
<dbReference type="GeneID" id="78487086"/>
<evidence type="ECO:0000256" key="2">
    <source>
        <dbReference type="SAM" id="MobiDB-lite"/>
    </source>
</evidence>
<dbReference type="EC" id="6.6.1.2" evidence="1"/>
<feature type="compositionally biased region" description="Acidic residues" evidence="2">
    <location>
        <begin position="212"/>
        <end position="240"/>
    </location>
</feature>
<feature type="compositionally biased region" description="Acidic residues" evidence="2">
    <location>
        <begin position="269"/>
        <end position="283"/>
    </location>
</feature>
<dbReference type="InterPro" id="IPR025861">
    <property type="entry name" value="CobT_VWA_dom"/>
</dbReference>
<dbReference type="GO" id="GO:0051116">
    <property type="term" value="F:cobaltochelatase activity"/>
    <property type="evidence" value="ECO:0007669"/>
    <property type="project" value="UniProtKB-UniRule"/>
</dbReference>
<feature type="compositionally biased region" description="Basic and acidic residues" evidence="2">
    <location>
        <begin position="246"/>
        <end position="255"/>
    </location>
</feature>
<dbReference type="Pfam" id="PF11775">
    <property type="entry name" value="CobT_C"/>
    <property type="match status" value="1"/>
</dbReference>
<accession>A0A7Y7QZ02</accession>
<dbReference type="InterPro" id="IPR002035">
    <property type="entry name" value="VWF_A"/>
</dbReference>
<gene>
    <name evidence="5" type="primary">cobT</name>
    <name evidence="4" type="ORF">HKX05_12790</name>
    <name evidence="5" type="ORF">HLV41_16445</name>
</gene>
<dbReference type="RefSeq" id="WP_061780665.1">
    <property type="nucleotide sequence ID" value="NZ_JABEOV010000015.1"/>
</dbReference>
<dbReference type="InterPro" id="IPR051928">
    <property type="entry name" value="NorD/CobT"/>
</dbReference>
<name>A0A7Y7QZ02_9SPHN</name>
<keyword evidence="7" id="KW-1185">Reference proteome</keyword>
<dbReference type="InterPro" id="IPR006538">
    <property type="entry name" value="CobT"/>
</dbReference>
<dbReference type="GO" id="GO:0009236">
    <property type="term" value="P:cobalamin biosynthetic process"/>
    <property type="evidence" value="ECO:0007669"/>
    <property type="project" value="UniProtKB-UniRule"/>
</dbReference>
<dbReference type="Proteomes" id="UP000557656">
    <property type="component" value="Unassembled WGS sequence"/>
</dbReference>
<dbReference type="AlphaFoldDB" id="A0A7Y7QZ02"/>
<dbReference type="SUPFAM" id="SSF53300">
    <property type="entry name" value="vWA-like"/>
    <property type="match status" value="1"/>
</dbReference>
<feature type="region of interest" description="Disordered" evidence="2">
    <location>
        <begin position="207"/>
        <end position="298"/>
    </location>
</feature>
<evidence type="ECO:0000313" key="6">
    <source>
        <dbReference type="Proteomes" id="UP000531581"/>
    </source>
</evidence>
<feature type="domain" description="VWFA" evidence="3">
    <location>
        <begin position="401"/>
        <end position="607"/>
    </location>
</feature>
<dbReference type="PANTHER" id="PTHR41248">
    <property type="entry name" value="NORD PROTEIN"/>
    <property type="match status" value="1"/>
</dbReference>
<sequence length="607" mass="66575">MGNDTPLDRFKAVLGGTARTIAQEPEVELAFTADAPTSSGKHIRVPMPGRALPAEQVAEARGFADAFALRLKLHDTALHAKAAPVEAVARAVYDAVETARIEALGARGYAGIGDNLAHALDVRLRSDPLTRARNRDEVPLSTALGLLLRERMTGRPSPVETAPALALVRDWLEGATNLDALAGAMDDQKAFQSLTAKMLADLELAEPPAEPDQADEGGDDQEGEDEQQQDESEEDNDEQGQGEGEVEARAEKRDSDSEDGESQEQSQDSLDDLDGEPGEDGDEGSQPTRPNRPLNDLASQFDYKPWTTQFDEVVAAGELCDADELARLRGYLDQQLAHLQSAVSKLANRLQRRLMAQQSRSWDFDQEEGILDAARLARVVVNPGQSLSYKIERDTDFRDTVVTLLIDNSGSMRGRPIGIAAISADILARTLERCGVKTEILGFTTRAWKGGQSRETWLAAGRPPQPGRLNDIRHIVYKQADEPWRRARNNLGLMMREGLLKENIDGEALMWAHSRLIARPEERRILMVISDGAPVDDSTLSVNSGSYLERHLRQVIGWIESKSPVELIAIGIGHDVTRYYARAVTIMDAEQLGGTIIEQLASLFDTE</sequence>
<evidence type="ECO:0000313" key="7">
    <source>
        <dbReference type="Proteomes" id="UP000557656"/>
    </source>
</evidence>
<dbReference type="PIRSF" id="PIRSF031715">
    <property type="entry name" value="Cob_chel_CobT"/>
    <property type="match status" value="1"/>
</dbReference>
<dbReference type="Proteomes" id="UP000531581">
    <property type="component" value="Unassembled WGS sequence"/>
</dbReference>
<dbReference type="EMBL" id="JABEOV010000015">
    <property type="protein sequence ID" value="NNG54231.1"/>
    <property type="molecule type" value="Genomic_DNA"/>
</dbReference>
<proteinExistence type="predicted"/>
<reference evidence="6 7" key="1">
    <citation type="submission" date="2020-05" db="EMBL/GenBank/DDBJ databases">
        <title>Draft Genome Sequences of Sphingomonas sp. Isolated from the International Space Station.</title>
        <authorList>
            <person name="Bijlani S."/>
            <person name="Singh N.K."/>
            <person name="Mason C.E."/>
            <person name="Wang C.C."/>
            <person name="Venkateswaran K."/>
        </authorList>
    </citation>
    <scope>NUCLEOTIDE SEQUENCE [LARGE SCALE GENOMIC DNA]</scope>
    <source>
        <strain evidence="4 7">IIF7SW-B5</strain>
        <strain evidence="5">ISS-IIF7SWP</strain>
    </source>
</reference>
<evidence type="ECO:0000259" key="3">
    <source>
        <dbReference type="PROSITE" id="PS50234"/>
    </source>
</evidence>
<dbReference type="CDD" id="cd01454">
    <property type="entry name" value="vWA_norD_type"/>
    <property type="match status" value="1"/>
</dbReference>
<dbReference type="EMBL" id="JABYQV010000017">
    <property type="protein sequence ID" value="NVP32628.1"/>
    <property type="molecule type" value="Genomic_DNA"/>
</dbReference>
<evidence type="ECO:0000313" key="5">
    <source>
        <dbReference type="EMBL" id="NVP32628.1"/>
    </source>
</evidence>
<dbReference type="Pfam" id="PF06213">
    <property type="entry name" value="CobT"/>
    <property type="match status" value="1"/>
</dbReference>